<sequence>MCARKLKYSSGDELPLFATPVEAMREGTRQEDRRRRQMEYQAPKYGGMAISPQPTANQPGVGSNIQKQRLHMQGNGSAMDYHDQQPYQQGGHQFKMNSQPQYGIPPQQHQRMQAAQTPQYSNQGGRTQSQPQSSPYVHPPHDVYSHTQPPRQQVHSQPQSYPQAQQQSFGHGSHQNRQYPHPQSQPYPNAPQGQRLAPAHNGNGQYAMPPQQVSRPTGVPQQPQSMPPSQQHLQPPPTHSPMLHPSSAQQFQAQSQSHSPMMHPSSAQHYALPSHSNPGSFVNLPSATPSNASGPGGPTSSTEDQDAVVAKRLFQNHDSRKLERLTAEELQNILQNDDNTQFCMSSVNALINLFGASRFGTVNLPEFTSLYKRVKKWRMVYVDNDINGSFTISVTEFHNSLQELGYLIPFEVADKLFQQYSEYMNNNKHTKELKFDKFVEALVWLMRLTKTFRTYDTRQDGVATIHFKDFIETSLYLGKFLPR</sequence>
<gene>
    <name evidence="7" type="ORF">AW171_hschr249</name>
</gene>
<keyword evidence="8" id="KW-1185">Reference proteome</keyword>
<dbReference type="STRING" id="45286.A0A120K0P2"/>
<dbReference type="Gene3D" id="1.10.238.10">
    <property type="entry name" value="EF-hand"/>
    <property type="match status" value="1"/>
</dbReference>
<evidence type="ECO:0000256" key="1">
    <source>
        <dbReference type="ARBA" id="ARBA00004496"/>
    </source>
</evidence>
<dbReference type="Proteomes" id="UP000243052">
    <property type="component" value="Chromosome ii"/>
</dbReference>
<evidence type="ECO:0000256" key="2">
    <source>
        <dbReference type="ARBA" id="ARBA00022490"/>
    </source>
</evidence>
<feature type="region of interest" description="Disordered" evidence="6">
    <location>
        <begin position="42"/>
        <end position="304"/>
    </location>
</feature>
<keyword evidence="4" id="KW-0677">Repeat</keyword>
<feature type="compositionally biased region" description="Polar residues" evidence="6">
    <location>
        <begin position="274"/>
        <end position="302"/>
    </location>
</feature>
<evidence type="ECO:0000256" key="5">
    <source>
        <dbReference type="ARBA" id="ARBA00022837"/>
    </source>
</evidence>
<evidence type="ECO:0000313" key="7">
    <source>
        <dbReference type="EMBL" id="AMD18544.1"/>
    </source>
</evidence>
<keyword evidence="5" id="KW-0106">Calcium</keyword>
<dbReference type="OrthoDB" id="186625at2759"/>
<dbReference type="GO" id="GO:0005737">
    <property type="term" value="C:cytoplasm"/>
    <property type="evidence" value="ECO:0007669"/>
    <property type="project" value="UniProtKB-SubCell"/>
</dbReference>
<evidence type="ECO:0000256" key="4">
    <source>
        <dbReference type="ARBA" id="ARBA00022737"/>
    </source>
</evidence>
<dbReference type="InterPro" id="IPR011992">
    <property type="entry name" value="EF-hand-dom_pair"/>
</dbReference>
<feature type="compositionally biased region" description="Polar residues" evidence="6">
    <location>
        <begin position="52"/>
        <end position="67"/>
    </location>
</feature>
<dbReference type="RefSeq" id="XP_017985540.1">
    <property type="nucleotide sequence ID" value="XM_018130364.1"/>
</dbReference>
<feature type="compositionally biased region" description="Low complexity" evidence="6">
    <location>
        <begin position="240"/>
        <end position="266"/>
    </location>
</feature>
<feature type="compositionally biased region" description="Polar residues" evidence="6">
    <location>
        <begin position="169"/>
        <end position="182"/>
    </location>
</feature>
<dbReference type="PANTHER" id="PTHR46212">
    <property type="entry name" value="PEFLIN"/>
    <property type="match status" value="1"/>
</dbReference>
<keyword evidence="2" id="KW-0963">Cytoplasm</keyword>
<dbReference type="CDD" id="cd16180">
    <property type="entry name" value="EFh_PEF_Group_I"/>
    <property type="match status" value="1"/>
</dbReference>
<proteinExistence type="predicted"/>
<feature type="compositionally biased region" description="Polar residues" evidence="6">
    <location>
        <begin position="85"/>
        <end position="135"/>
    </location>
</feature>
<feature type="compositionally biased region" description="Polar residues" evidence="6">
    <location>
        <begin position="145"/>
        <end position="155"/>
    </location>
</feature>
<dbReference type="GeneID" id="28722155"/>
<comment type="subcellular location">
    <subcellularLocation>
        <location evidence="1">Cytoplasm</location>
    </subcellularLocation>
</comment>
<keyword evidence="3" id="KW-0479">Metal-binding</keyword>
<dbReference type="EMBL" id="CP014242">
    <property type="protein sequence ID" value="AMD18544.1"/>
    <property type="molecule type" value="Genomic_DNA"/>
</dbReference>
<dbReference type="SUPFAM" id="SSF47473">
    <property type="entry name" value="EF-hand"/>
    <property type="match status" value="1"/>
</dbReference>
<evidence type="ECO:0000256" key="6">
    <source>
        <dbReference type="SAM" id="MobiDB-lite"/>
    </source>
</evidence>
<dbReference type="GO" id="GO:0046872">
    <property type="term" value="F:metal ion binding"/>
    <property type="evidence" value="ECO:0007669"/>
    <property type="project" value="UniProtKB-KW"/>
</dbReference>
<dbReference type="PANTHER" id="PTHR46212:SF3">
    <property type="entry name" value="GH27120P"/>
    <property type="match status" value="1"/>
</dbReference>
<organism evidence="7 8">
    <name type="scientific">Eremothecium sinecaudum</name>
    <dbReference type="NCBI Taxonomy" id="45286"/>
    <lineage>
        <taxon>Eukaryota</taxon>
        <taxon>Fungi</taxon>
        <taxon>Dikarya</taxon>
        <taxon>Ascomycota</taxon>
        <taxon>Saccharomycotina</taxon>
        <taxon>Saccharomycetes</taxon>
        <taxon>Saccharomycetales</taxon>
        <taxon>Saccharomycetaceae</taxon>
        <taxon>Eremothecium</taxon>
    </lineage>
</organism>
<dbReference type="AlphaFoldDB" id="A0A120K0P2"/>
<feature type="compositionally biased region" description="Low complexity" evidence="6">
    <location>
        <begin position="156"/>
        <end position="168"/>
    </location>
</feature>
<reference evidence="7 8" key="1">
    <citation type="submission" date="2016-01" db="EMBL/GenBank/DDBJ databases">
        <title>Genome sequence of the yeast Holleya sinecauda.</title>
        <authorList>
            <person name="Dietrich F.S."/>
        </authorList>
    </citation>
    <scope>NUCLEOTIDE SEQUENCE [LARGE SCALE GENOMIC DNA]</scope>
    <source>
        <strain evidence="7 8">ATCC 58844</strain>
    </source>
</reference>
<evidence type="ECO:0000256" key="3">
    <source>
        <dbReference type="ARBA" id="ARBA00022723"/>
    </source>
</evidence>
<protein>
    <submittedName>
        <fullName evidence="7">HBL358Cp</fullName>
    </submittedName>
</protein>
<name>A0A120K0P2_9SACH</name>
<accession>A0A120K0P2</accession>
<dbReference type="InterPro" id="IPR051426">
    <property type="entry name" value="Peflin/Sorcin_CaBP"/>
</dbReference>
<evidence type="ECO:0000313" key="8">
    <source>
        <dbReference type="Proteomes" id="UP000243052"/>
    </source>
</evidence>
<feature type="compositionally biased region" description="Low complexity" evidence="6">
    <location>
        <begin position="220"/>
        <end position="233"/>
    </location>
</feature>